<dbReference type="Pfam" id="PF17954">
    <property type="entry name" value="Pirin_C_2"/>
    <property type="match status" value="1"/>
</dbReference>
<evidence type="ECO:0000313" key="2">
    <source>
        <dbReference type="EMBL" id="ANH81600.1"/>
    </source>
</evidence>
<gene>
    <name evidence="2" type="ORF">A8C56_11990</name>
</gene>
<protein>
    <recommendedName>
        <fullName evidence="1">Quercetin 2,3-dioxygenase C-terminal cupin domain-containing protein</fullName>
    </recommendedName>
</protein>
<name>A0A1A9I4H2_9BACT</name>
<accession>A0A1A9I4H2</accession>
<proteinExistence type="predicted"/>
<dbReference type="KEGG" id="nia:A8C56_11990"/>
<dbReference type="STRING" id="1176587.A8C56_11990"/>
<dbReference type="EMBL" id="CP015772">
    <property type="protein sequence ID" value="ANH81600.1"/>
    <property type="molecule type" value="Genomic_DNA"/>
</dbReference>
<dbReference type="OrthoDB" id="321327at2"/>
<organism evidence="2 3">
    <name type="scientific">Niabella ginsenosidivorans</name>
    <dbReference type="NCBI Taxonomy" id="1176587"/>
    <lineage>
        <taxon>Bacteria</taxon>
        <taxon>Pseudomonadati</taxon>
        <taxon>Bacteroidota</taxon>
        <taxon>Chitinophagia</taxon>
        <taxon>Chitinophagales</taxon>
        <taxon>Chitinophagaceae</taxon>
        <taxon>Niabella</taxon>
    </lineage>
</organism>
<dbReference type="InterPro" id="IPR041602">
    <property type="entry name" value="Quercetinase_C"/>
</dbReference>
<feature type="domain" description="Quercetin 2,3-dioxygenase C-terminal cupin" evidence="1">
    <location>
        <begin position="146"/>
        <end position="211"/>
    </location>
</feature>
<dbReference type="RefSeq" id="WP_067756217.1">
    <property type="nucleotide sequence ID" value="NZ_CP015772.1"/>
</dbReference>
<reference evidence="2 3" key="1">
    <citation type="submission" date="2016-05" db="EMBL/GenBank/DDBJ databases">
        <title>Niabella ginsenosidivorans BS26 whole genome sequencing.</title>
        <authorList>
            <person name="Im W.T."/>
            <person name="Siddiqi M.Z."/>
        </authorList>
    </citation>
    <scope>NUCLEOTIDE SEQUENCE [LARGE SCALE GENOMIC DNA]</scope>
    <source>
        <strain evidence="2 3">BS26</strain>
    </source>
</reference>
<sequence>MIRQSPAHIFLGANNSVIADETFRTIRICCSQAAQLGKLQEVDEETLAPGISKKTEQPGQLLLLIPVVGDLELLTHKEPKELKCGQMALLNGATISIRNRYKDALVKFLLLPFNIAGTPGVDPVQLFSFDLHKNGDNTVIAAAEITVRIQQLGMRDEKVYTTRLSNAVIFCYIIQGAAEIAGRLLHSGDGLALWNTVQFETESFGSETILLVVETVHYK</sequence>
<dbReference type="Proteomes" id="UP000077667">
    <property type="component" value="Chromosome"/>
</dbReference>
<evidence type="ECO:0000313" key="3">
    <source>
        <dbReference type="Proteomes" id="UP000077667"/>
    </source>
</evidence>
<keyword evidence="3" id="KW-1185">Reference proteome</keyword>
<evidence type="ECO:0000259" key="1">
    <source>
        <dbReference type="Pfam" id="PF17954"/>
    </source>
</evidence>
<dbReference type="AlphaFoldDB" id="A0A1A9I4H2"/>